<feature type="region of interest" description="Disordered" evidence="1">
    <location>
        <begin position="146"/>
        <end position="204"/>
    </location>
</feature>
<evidence type="ECO:0000313" key="2">
    <source>
        <dbReference type="EMBL" id="KAG1536931.1"/>
    </source>
</evidence>
<proteinExistence type="predicted"/>
<feature type="compositionally biased region" description="Basic and acidic residues" evidence="1">
    <location>
        <begin position="167"/>
        <end position="178"/>
    </location>
</feature>
<organism evidence="2 3">
    <name type="scientific">Rhizopus delemar</name>
    <dbReference type="NCBI Taxonomy" id="936053"/>
    <lineage>
        <taxon>Eukaryota</taxon>
        <taxon>Fungi</taxon>
        <taxon>Fungi incertae sedis</taxon>
        <taxon>Mucoromycota</taxon>
        <taxon>Mucoromycotina</taxon>
        <taxon>Mucoromycetes</taxon>
        <taxon>Mucorales</taxon>
        <taxon>Mucorineae</taxon>
        <taxon>Rhizopodaceae</taxon>
        <taxon>Rhizopus</taxon>
    </lineage>
</organism>
<dbReference type="AlphaFoldDB" id="A0A9P7C654"/>
<gene>
    <name evidence="2" type="ORF">G6F50_014956</name>
</gene>
<accession>A0A9P7C654</accession>
<keyword evidence="3" id="KW-1185">Reference proteome</keyword>
<protein>
    <submittedName>
        <fullName evidence="2">Uncharacterized protein</fullName>
    </submittedName>
</protein>
<reference evidence="2 3" key="1">
    <citation type="journal article" date="2020" name="Microb. Genom.">
        <title>Genetic diversity of clinical and environmental Mucorales isolates obtained from an investigation of mucormycosis cases among solid organ transplant recipients.</title>
        <authorList>
            <person name="Nguyen M.H."/>
            <person name="Kaul D."/>
            <person name="Muto C."/>
            <person name="Cheng S.J."/>
            <person name="Richter R.A."/>
            <person name="Bruno V.M."/>
            <person name="Liu G."/>
            <person name="Beyhan S."/>
            <person name="Sundermann A.J."/>
            <person name="Mounaud S."/>
            <person name="Pasculle A.W."/>
            <person name="Nierman W.C."/>
            <person name="Driscoll E."/>
            <person name="Cumbie R."/>
            <person name="Clancy C.J."/>
            <person name="Dupont C.L."/>
        </authorList>
    </citation>
    <scope>NUCLEOTIDE SEQUENCE [LARGE SCALE GENOMIC DNA]</scope>
    <source>
        <strain evidence="2 3">GL24</strain>
    </source>
</reference>
<dbReference type="Proteomes" id="UP000740926">
    <property type="component" value="Unassembled WGS sequence"/>
</dbReference>
<comment type="caution">
    <text evidence="2">The sequence shown here is derived from an EMBL/GenBank/DDBJ whole genome shotgun (WGS) entry which is preliminary data.</text>
</comment>
<evidence type="ECO:0000313" key="3">
    <source>
        <dbReference type="Proteomes" id="UP000740926"/>
    </source>
</evidence>
<sequence>MPFVTAVQADQDVGAGLGPDVGGAALRAAVEAVLQLAGRGVDGDRVRRFHFIADGLWQRRGVQREAAGQGRDVHCAPPTGVEVKRSAGVMPPSPVPGTKAACVLPPGVCHVGRRSPPPVPAHASGPPARGVTRCAVVEPAAVAAAAPAQRSQQAQGNPLGLWSGPGGDRRGLRLDRPRQRTGRTQPGQLPARQRPGRQPGHARG</sequence>
<name>A0A9P7C654_9FUNG</name>
<evidence type="ECO:0000256" key="1">
    <source>
        <dbReference type="SAM" id="MobiDB-lite"/>
    </source>
</evidence>
<dbReference type="EMBL" id="JAANIU010007704">
    <property type="protein sequence ID" value="KAG1536931.1"/>
    <property type="molecule type" value="Genomic_DNA"/>
</dbReference>